<dbReference type="Proteomes" id="UP001430953">
    <property type="component" value="Unassembled WGS sequence"/>
</dbReference>
<dbReference type="AlphaFoldDB" id="A0AAW2ECN0"/>
<organism evidence="1 2">
    <name type="scientific">Cardiocondyla obscurior</name>
    <dbReference type="NCBI Taxonomy" id="286306"/>
    <lineage>
        <taxon>Eukaryota</taxon>
        <taxon>Metazoa</taxon>
        <taxon>Ecdysozoa</taxon>
        <taxon>Arthropoda</taxon>
        <taxon>Hexapoda</taxon>
        <taxon>Insecta</taxon>
        <taxon>Pterygota</taxon>
        <taxon>Neoptera</taxon>
        <taxon>Endopterygota</taxon>
        <taxon>Hymenoptera</taxon>
        <taxon>Apocrita</taxon>
        <taxon>Aculeata</taxon>
        <taxon>Formicoidea</taxon>
        <taxon>Formicidae</taxon>
        <taxon>Myrmicinae</taxon>
        <taxon>Cardiocondyla</taxon>
    </lineage>
</organism>
<comment type="caution">
    <text evidence="1">The sequence shown here is derived from an EMBL/GenBank/DDBJ whole genome shotgun (WGS) entry which is preliminary data.</text>
</comment>
<evidence type="ECO:0000313" key="1">
    <source>
        <dbReference type="EMBL" id="KAL0101443.1"/>
    </source>
</evidence>
<name>A0AAW2ECN0_9HYME</name>
<evidence type="ECO:0000313" key="2">
    <source>
        <dbReference type="Proteomes" id="UP001430953"/>
    </source>
</evidence>
<keyword evidence="2" id="KW-1185">Reference proteome</keyword>
<sequence length="59" mass="6702">MNKSTEIFNGLARYNFISRSNSVDPQRVTNNRRVTFRESVLLGVTCGRQFAHILPATNC</sequence>
<accession>A0AAW2ECN0</accession>
<gene>
    <name evidence="1" type="ORF">PUN28_018938</name>
</gene>
<reference evidence="1 2" key="1">
    <citation type="submission" date="2023-03" db="EMBL/GenBank/DDBJ databases">
        <title>High recombination rates correlate with genetic variation in Cardiocondyla obscurior ants.</title>
        <authorList>
            <person name="Errbii M."/>
        </authorList>
    </citation>
    <scope>NUCLEOTIDE SEQUENCE [LARGE SCALE GENOMIC DNA]</scope>
    <source>
        <strain evidence="1">Alpha-2009</strain>
        <tissue evidence="1">Whole body</tissue>
    </source>
</reference>
<protein>
    <submittedName>
        <fullName evidence="1">Uncharacterized protein</fullName>
    </submittedName>
</protein>
<proteinExistence type="predicted"/>
<dbReference type="EMBL" id="JADYXP020000024">
    <property type="protein sequence ID" value="KAL0101443.1"/>
    <property type="molecule type" value="Genomic_DNA"/>
</dbReference>